<dbReference type="Gene3D" id="1.10.357.140">
    <property type="entry name" value="UbiA prenyltransferase"/>
    <property type="match status" value="1"/>
</dbReference>
<reference evidence="6 7" key="1">
    <citation type="submission" date="2024-10" db="EMBL/GenBank/DDBJ databases">
        <title>The Natural Products Discovery Center: Release of the First 8490 Sequenced Strains for Exploring Actinobacteria Biosynthetic Diversity.</title>
        <authorList>
            <person name="Kalkreuter E."/>
            <person name="Kautsar S.A."/>
            <person name="Yang D."/>
            <person name="Bader C.D."/>
            <person name="Teijaro C.N."/>
            <person name="Fluegel L."/>
            <person name="Davis C.M."/>
            <person name="Simpson J.R."/>
            <person name="Lauterbach L."/>
            <person name="Steele A.D."/>
            <person name="Gui C."/>
            <person name="Meng S."/>
            <person name="Li G."/>
            <person name="Viehrig K."/>
            <person name="Ye F."/>
            <person name="Su P."/>
            <person name="Kiefer A.F."/>
            <person name="Nichols A."/>
            <person name="Cepeda A.J."/>
            <person name="Yan W."/>
            <person name="Fan B."/>
            <person name="Jiang Y."/>
            <person name="Adhikari A."/>
            <person name="Zheng C.-J."/>
            <person name="Schuster L."/>
            <person name="Cowan T.M."/>
            <person name="Smanski M.J."/>
            <person name="Chevrette M.G."/>
            <person name="De Carvalho L.P.S."/>
            <person name="Shen B."/>
        </authorList>
    </citation>
    <scope>NUCLEOTIDE SEQUENCE [LARGE SCALE GENOMIC DNA]</scope>
    <source>
        <strain evidence="6 7">NPDC050545</strain>
    </source>
</reference>
<evidence type="ECO:0000313" key="7">
    <source>
        <dbReference type="Proteomes" id="UP001612741"/>
    </source>
</evidence>
<feature type="transmembrane region" description="Helical" evidence="5">
    <location>
        <begin position="155"/>
        <end position="174"/>
    </location>
</feature>
<feature type="transmembrane region" description="Helical" evidence="5">
    <location>
        <begin position="128"/>
        <end position="149"/>
    </location>
</feature>
<dbReference type="EMBL" id="JBITGY010000005">
    <property type="protein sequence ID" value="MFI6499720.1"/>
    <property type="molecule type" value="Genomic_DNA"/>
</dbReference>
<feature type="transmembrane region" description="Helical" evidence="5">
    <location>
        <begin position="39"/>
        <end position="58"/>
    </location>
</feature>
<keyword evidence="7" id="KW-1185">Reference proteome</keyword>
<evidence type="ECO:0000256" key="3">
    <source>
        <dbReference type="ARBA" id="ARBA00022989"/>
    </source>
</evidence>
<evidence type="ECO:0000256" key="4">
    <source>
        <dbReference type="ARBA" id="ARBA00023136"/>
    </source>
</evidence>
<feature type="transmembrane region" description="Helical" evidence="5">
    <location>
        <begin position="98"/>
        <end position="116"/>
    </location>
</feature>
<dbReference type="Proteomes" id="UP001612741">
    <property type="component" value="Unassembled WGS sequence"/>
</dbReference>
<feature type="transmembrane region" description="Helical" evidence="5">
    <location>
        <begin position="230"/>
        <end position="249"/>
    </location>
</feature>
<organism evidence="6 7">
    <name type="scientific">Nonomuraea typhae</name>
    <dbReference type="NCBI Taxonomy" id="2603600"/>
    <lineage>
        <taxon>Bacteria</taxon>
        <taxon>Bacillati</taxon>
        <taxon>Actinomycetota</taxon>
        <taxon>Actinomycetes</taxon>
        <taxon>Streptosporangiales</taxon>
        <taxon>Streptosporangiaceae</taxon>
        <taxon>Nonomuraea</taxon>
    </lineage>
</organism>
<protein>
    <submittedName>
        <fullName evidence="6">UbiA family prenyltransferase</fullName>
    </submittedName>
</protein>
<evidence type="ECO:0000256" key="5">
    <source>
        <dbReference type="SAM" id="Phobius"/>
    </source>
</evidence>
<dbReference type="Pfam" id="PF01040">
    <property type="entry name" value="UbiA"/>
    <property type="match status" value="1"/>
</dbReference>
<dbReference type="InterPro" id="IPR000537">
    <property type="entry name" value="UbiA_prenyltransferase"/>
</dbReference>
<dbReference type="PANTHER" id="PTHR42723:SF1">
    <property type="entry name" value="CHLOROPHYLL SYNTHASE, CHLOROPLASTIC"/>
    <property type="match status" value="1"/>
</dbReference>
<feature type="transmembrane region" description="Helical" evidence="5">
    <location>
        <begin position="204"/>
        <end position="224"/>
    </location>
</feature>
<keyword evidence="2 5" id="KW-0812">Transmembrane</keyword>
<accession>A0ABW7YUW9</accession>
<dbReference type="InterPro" id="IPR050475">
    <property type="entry name" value="Prenyltransferase_related"/>
</dbReference>
<dbReference type="InterPro" id="IPR044878">
    <property type="entry name" value="UbiA_sf"/>
</dbReference>
<proteinExistence type="predicted"/>
<sequence length="285" mass="28904">MVEARPAVLTVSALRFLVGVVLSMPVTGPADPLKVAQGTAAWVLSIFAIYLFNGVNDVAEDRVNGSTRPIAWGALDPRSASYVAAAAAALALGATLDLPAPMTGIIGANLVLGYLYSGPPAPLKESSCATVAVLVVSGLLSYLGGFTIASGGQAVAAPTGLLVFAALSVGWMTLVGVPAKDLSDCAGDAAAGRRTIVVTRGARAATWFMSVSASLLVVGVFAAVALLGAALLGVALAALAGAVAVIGAGRRVRSGWTERREQRRPYRAFMVTQHLVHITALISGI</sequence>
<feature type="transmembrane region" description="Helical" evidence="5">
    <location>
        <begin position="70"/>
        <end position="92"/>
    </location>
</feature>
<evidence type="ECO:0000313" key="6">
    <source>
        <dbReference type="EMBL" id="MFI6499720.1"/>
    </source>
</evidence>
<keyword evidence="4 5" id="KW-0472">Membrane</keyword>
<name>A0ABW7YUW9_9ACTN</name>
<dbReference type="RefSeq" id="WP_397083204.1">
    <property type="nucleotide sequence ID" value="NZ_JBITGY010000005.1"/>
</dbReference>
<comment type="subcellular location">
    <subcellularLocation>
        <location evidence="1">Membrane</location>
        <topology evidence="1">Multi-pass membrane protein</topology>
    </subcellularLocation>
</comment>
<evidence type="ECO:0000256" key="2">
    <source>
        <dbReference type="ARBA" id="ARBA00022692"/>
    </source>
</evidence>
<dbReference type="PANTHER" id="PTHR42723">
    <property type="entry name" value="CHLOROPHYLL SYNTHASE"/>
    <property type="match status" value="1"/>
</dbReference>
<gene>
    <name evidence="6" type="ORF">ACIBG2_20190</name>
</gene>
<evidence type="ECO:0000256" key="1">
    <source>
        <dbReference type="ARBA" id="ARBA00004141"/>
    </source>
</evidence>
<keyword evidence="3 5" id="KW-1133">Transmembrane helix</keyword>
<comment type="caution">
    <text evidence="6">The sequence shown here is derived from an EMBL/GenBank/DDBJ whole genome shotgun (WGS) entry which is preliminary data.</text>
</comment>